<dbReference type="Gene3D" id="1.10.357.10">
    <property type="entry name" value="Tetracycline Repressor, domain 2"/>
    <property type="match status" value="1"/>
</dbReference>
<dbReference type="Pfam" id="PF00440">
    <property type="entry name" value="TetR_N"/>
    <property type="match status" value="1"/>
</dbReference>
<dbReference type="AlphaFoldDB" id="A0A174JPN6"/>
<dbReference type="InterPro" id="IPR001647">
    <property type="entry name" value="HTH_TetR"/>
</dbReference>
<sequence>MNNKKEDVHEALLESFKNLILNYDFDKITIKMITDEAGFIRPTFYNHFADKYEVLEQICYEDIFKGSEMLINNKMPYEAIHYMFSRIENNKEFYLKAIKVTGQNSFEEIISGNLNKIFKELFNQYGNSKNGYEEQFSLDDIAEYYSRGLTFIIKRWIEDGLKVSAKTLTKQYEILVTNSLDDIIHERINCMNGEG</sequence>
<dbReference type="Proteomes" id="UP000095594">
    <property type="component" value="Unassembled WGS sequence"/>
</dbReference>
<feature type="domain" description="HTH tetR-type" evidence="3">
    <location>
        <begin position="6"/>
        <end position="66"/>
    </location>
</feature>
<dbReference type="PANTHER" id="PTHR43479">
    <property type="entry name" value="ACREF/ENVCD OPERON REPRESSOR-RELATED"/>
    <property type="match status" value="1"/>
</dbReference>
<dbReference type="EMBL" id="CYZX01000023">
    <property type="protein sequence ID" value="CUP01754.1"/>
    <property type="molecule type" value="Genomic_DNA"/>
</dbReference>
<evidence type="ECO:0000256" key="1">
    <source>
        <dbReference type="ARBA" id="ARBA00023125"/>
    </source>
</evidence>
<name>A0A174JPN6_9CLOT</name>
<reference evidence="4 5" key="1">
    <citation type="submission" date="2015-09" db="EMBL/GenBank/DDBJ databases">
        <authorList>
            <consortium name="Pathogen Informatics"/>
        </authorList>
    </citation>
    <scope>NUCLEOTIDE SEQUENCE [LARGE SCALE GENOMIC DNA]</scope>
    <source>
        <strain evidence="4 5">2789STDY5834856</strain>
    </source>
</reference>
<gene>
    <name evidence="4" type="ORF">ERS852471_02812</name>
</gene>
<dbReference type="SUPFAM" id="SSF46689">
    <property type="entry name" value="Homeodomain-like"/>
    <property type="match status" value="1"/>
</dbReference>
<accession>A0A174JPN6</accession>
<dbReference type="OrthoDB" id="9810250at2"/>
<feature type="DNA-binding region" description="H-T-H motif" evidence="2">
    <location>
        <begin position="29"/>
        <end position="48"/>
    </location>
</feature>
<dbReference type="GO" id="GO:0003677">
    <property type="term" value="F:DNA binding"/>
    <property type="evidence" value="ECO:0007669"/>
    <property type="project" value="UniProtKB-UniRule"/>
</dbReference>
<protein>
    <submittedName>
        <fullName evidence="4">TetR family transcriptional regulator</fullName>
    </submittedName>
</protein>
<dbReference type="InterPro" id="IPR009057">
    <property type="entry name" value="Homeodomain-like_sf"/>
</dbReference>
<evidence type="ECO:0000256" key="2">
    <source>
        <dbReference type="PROSITE-ProRule" id="PRU00335"/>
    </source>
</evidence>
<dbReference type="InterPro" id="IPR039532">
    <property type="entry name" value="TetR_C_Firmicutes"/>
</dbReference>
<evidence type="ECO:0000313" key="4">
    <source>
        <dbReference type="EMBL" id="CUP01754.1"/>
    </source>
</evidence>
<dbReference type="InterPro" id="IPR050624">
    <property type="entry name" value="HTH-type_Tx_Regulator"/>
</dbReference>
<keyword evidence="1 2" id="KW-0238">DNA-binding</keyword>
<dbReference type="PROSITE" id="PS50977">
    <property type="entry name" value="HTH_TETR_2"/>
    <property type="match status" value="1"/>
</dbReference>
<dbReference type="Pfam" id="PF14278">
    <property type="entry name" value="TetR_C_8"/>
    <property type="match status" value="1"/>
</dbReference>
<dbReference type="RefSeq" id="WP_055267596.1">
    <property type="nucleotide sequence ID" value="NZ_CABIXQ010000023.1"/>
</dbReference>
<dbReference type="PANTHER" id="PTHR43479:SF7">
    <property type="entry name" value="TETR-FAMILY TRANSCRIPTIONAL REGULATOR"/>
    <property type="match status" value="1"/>
</dbReference>
<evidence type="ECO:0000259" key="3">
    <source>
        <dbReference type="PROSITE" id="PS50977"/>
    </source>
</evidence>
<organism evidence="4 5">
    <name type="scientific">Clostridium disporicum</name>
    <dbReference type="NCBI Taxonomy" id="84024"/>
    <lineage>
        <taxon>Bacteria</taxon>
        <taxon>Bacillati</taxon>
        <taxon>Bacillota</taxon>
        <taxon>Clostridia</taxon>
        <taxon>Eubacteriales</taxon>
        <taxon>Clostridiaceae</taxon>
        <taxon>Clostridium</taxon>
    </lineage>
</organism>
<evidence type="ECO:0000313" key="5">
    <source>
        <dbReference type="Proteomes" id="UP000095594"/>
    </source>
</evidence>
<proteinExistence type="predicted"/>